<comment type="caution">
    <text evidence="1">The sequence shown here is derived from an EMBL/GenBank/DDBJ whole genome shotgun (WGS) entry which is preliminary data.</text>
</comment>
<dbReference type="Proteomes" id="UP001222027">
    <property type="component" value="Unassembled WGS sequence"/>
</dbReference>
<keyword evidence="2" id="KW-1185">Reference proteome</keyword>
<evidence type="ECO:0000313" key="1">
    <source>
        <dbReference type="EMBL" id="KAJ8490762.1"/>
    </source>
</evidence>
<dbReference type="EMBL" id="JAQQAF010000004">
    <property type="protein sequence ID" value="KAJ8490762.1"/>
    <property type="molecule type" value="Genomic_DNA"/>
</dbReference>
<gene>
    <name evidence="1" type="ORF">OPV22_012483</name>
</gene>
<sequence length="80" mass="8635">MDSRSIGRSGYGFEVRFLPVPRLRFVGEDCVGEKEGFLTEEQRRVMRGDPGLLCRFRKPMAKTMGGGGGAAVAVAAGRGE</sequence>
<organism evidence="1 2">
    <name type="scientific">Ensete ventricosum</name>
    <name type="common">Abyssinian banana</name>
    <name type="synonym">Musa ensete</name>
    <dbReference type="NCBI Taxonomy" id="4639"/>
    <lineage>
        <taxon>Eukaryota</taxon>
        <taxon>Viridiplantae</taxon>
        <taxon>Streptophyta</taxon>
        <taxon>Embryophyta</taxon>
        <taxon>Tracheophyta</taxon>
        <taxon>Spermatophyta</taxon>
        <taxon>Magnoliopsida</taxon>
        <taxon>Liliopsida</taxon>
        <taxon>Zingiberales</taxon>
        <taxon>Musaceae</taxon>
        <taxon>Ensete</taxon>
    </lineage>
</organism>
<protein>
    <submittedName>
        <fullName evidence="1">Uncharacterized protein</fullName>
    </submittedName>
</protein>
<accession>A0AAV8QTE2</accession>
<name>A0AAV8QTE2_ENSVE</name>
<evidence type="ECO:0000313" key="2">
    <source>
        <dbReference type="Proteomes" id="UP001222027"/>
    </source>
</evidence>
<proteinExistence type="predicted"/>
<reference evidence="1 2" key="1">
    <citation type="submission" date="2022-12" db="EMBL/GenBank/DDBJ databases">
        <title>Chromosome-scale assembly of the Ensete ventricosum genome.</title>
        <authorList>
            <person name="Dussert Y."/>
            <person name="Stocks J."/>
            <person name="Wendawek A."/>
            <person name="Woldeyes F."/>
            <person name="Nichols R.A."/>
            <person name="Borrell J.S."/>
        </authorList>
    </citation>
    <scope>NUCLEOTIDE SEQUENCE [LARGE SCALE GENOMIC DNA]</scope>
    <source>
        <strain evidence="2">cv. Maze</strain>
        <tissue evidence="1">Seeds</tissue>
    </source>
</reference>
<dbReference type="AlphaFoldDB" id="A0AAV8QTE2"/>